<name>A0A6H5FZB8_9HEMI</name>
<evidence type="ECO:0000259" key="5">
    <source>
        <dbReference type="PROSITE" id="PS50016"/>
    </source>
</evidence>
<organism evidence="7 8">
    <name type="scientific">Nesidiocoris tenuis</name>
    <dbReference type="NCBI Taxonomy" id="355587"/>
    <lineage>
        <taxon>Eukaryota</taxon>
        <taxon>Metazoa</taxon>
        <taxon>Ecdysozoa</taxon>
        <taxon>Arthropoda</taxon>
        <taxon>Hexapoda</taxon>
        <taxon>Insecta</taxon>
        <taxon>Pterygota</taxon>
        <taxon>Neoptera</taxon>
        <taxon>Paraneoptera</taxon>
        <taxon>Hemiptera</taxon>
        <taxon>Heteroptera</taxon>
        <taxon>Panheteroptera</taxon>
        <taxon>Cimicomorpha</taxon>
        <taxon>Miridae</taxon>
        <taxon>Dicyphina</taxon>
        <taxon>Nesidiocoris</taxon>
    </lineage>
</organism>
<evidence type="ECO:0000256" key="4">
    <source>
        <dbReference type="PROSITE-ProRule" id="PRU00146"/>
    </source>
</evidence>
<dbReference type="Gene3D" id="3.30.40.10">
    <property type="entry name" value="Zinc/RING finger domain, C3HC4 (zinc finger)"/>
    <property type="match status" value="1"/>
</dbReference>
<keyword evidence="8" id="KW-1185">Reference proteome</keyword>
<protein>
    <recommendedName>
        <fullName evidence="9">PHD-type domain-containing protein</fullName>
    </recommendedName>
</protein>
<dbReference type="PANTHER" id="PTHR33332">
    <property type="entry name" value="REVERSE TRANSCRIPTASE DOMAIN-CONTAINING PROTEIN"/>
    <property type="match status" value="1"/>
</dbReference>
<dbReference type="InterPro" id="IPR013083">
    <property type="entry name" value="Znf_RING/FYVE/PHD"/>
</dbReference>
<accession>A0A6H5FZB8</accession>
<dbReference type="InterPro" id="IPR019787">
    <property type="entry name" value="Znf_PHD-finger"/>
</dbReference>
<dbReference type="Proteomes" id="UP000479000">
    <property type="component" value="Unassembled WGS sequence"/>
</dbReference>
<feature type="domain" description="Reverse transcriptase" evidence="6">
    <location>
        <begin position="668"/>
        <end position="922"/>
    </location>
</feature>
<dbReference type="OrthoDB" id="6629632at2759"/>
<evidence type="ECO:0000313" key="7">
    <source>
        <dbReference type="EMBL" id="CAA9994890.1"/>
    </source>
</evidence>
<feature type="domain" description="PHD-type" evidence="5">
    <location>
        <begin position="1"/>
        <end position="57"/>
    </location>
</feature>
<dbReference type="InterPro" id="IPR000477">
    <property type="entry name" value="RT_dom"/>
</dbReference>
<evidence type="ECO:0000256" key="3">
    <source>
        <dbReference type="ARBA" id="ARBA00022833"/>
    </source>
</evidence>
<dbReference type="InterPro" id="IPR019786">
    <property type="entry name" value="Zinc_finger_PHD-type_CS"/>
</dbReference>
<dbReference type="InterPro" id="IPR001965">
    <property type="entry name" value="Znf_PHD"/>
</dbReference>
<dbReference type="CDD" id="cd15489">
    <property type="entry name" value="PHD_SF"/>
    <property type="match status" value="1"/>
</dbReference>
<dbReference type="PROSITE" id="PS50016">
    <property type="entry name" value="ZF_PHD_2"/>
    <property type="match status" value="1"/>
</dbReference>
<dbReference type="GO" id="GO:0008270">
    <property type="term" value="F:zinc ion binding"/>
    <property type="evidence" value="ECO:0007669"/>
    <property type="project" value="UniProtKB-KW"/>
</dbReference>
<sequence length="1035" mass="115917">MATCSKCAGTVLLEDQMACATCDRIFHFACAGMIEANFRKLSKINKTNWKCPVCKNSIQPQAGVEDRLEALFANMKKEMKEDSLSLRKEMKDEAESTRRDFGALIAGLSSKIDNCLEKYDVLSSQVVSLKGDMDSRFKNLEKRITDLESSDRASLAPAPRGRDLEMVAAELEERRRRASNIIVYDFPESTLTNSMAILADDLSRVKQSLDQLRPHFSGLVQRISRIGRASASGGEKPRPIMVVFDSPATATNVLVANRSSQPPVFSAASDRTHAQRDYLRSLREELRRINEEGNSNHTIKYIGGVPSIVPSTEVSRDVPGAIASHPNFNVLLVGDYNTPNADWDMWNMDAPLRHLSPRELSIWEPMRLHQLRQYNNIPNASSNYIDLVLTDLASPAVRPAVPMLDIDPAHPPIVLSFKVSPAMSNDFYAPAQFVFNFKRGNYDGMKEFFQSQDWEFTSTQPLEEAVDEFYRIVDDGINRFVPRTRSFDSSFPKWFSSDLIALIKSKRLAHSRYKISGTSIDYDLFSSLRRDCKTLSKRNYASYVDSVQSSVGNNIKEFWNFVNYRDGLNALPDCMSLNGGLTSSPKETADLFASFFSSVYEDPVHYDPVYPTSDVVSISSFVLSVDEVLQALKALNPDKGMGPDGVPPCLLRSCADVLAVPLAAIFNKSLNAGSFPLKWKDSYVTPIFKSGCKTLVSNYRAVCTISSIPKSFEKLVVGRLSPIFVNVIAPEQHGFIKGRSTTTNLVEFTDFVFSGFDSGKQVDVVSVDFAKAFDRVSHKHITALLQSMGVYGPILSWIESYLSDRRQFVRFKNVVSEPYRASSGIPQGSNIGPLLFVIMINSVTSIPRPEGVELLMFADDLKIFGVVSSEDDYMGIQTFLDSLQGWCLANCLHLNPAKCTAASFSRSSRLLSFPYRIGGGVLDRPASIRDLGVFMDAKLTFSHHIDAIVSKALRALGFLKRCTRDFTSMEAIVLLYKSLVRPILEYSSVVWSPYYQVHKERLERVQRRFLRYLNFKMHIPLEELDIVELAARSGL</sequence>
<keyword evidence="3" id="KW-0862">Zinc</keyword>
<gene>
    <name evidence="7" type="ORF">NTEN_LOCUS1706</name>
</gene>
<keyword evidence="2 4" id="KW-0863">Zinc-finger</keyword>
<evidence type="ECO:0000259" key="6">
    <source>
        <dbReference type="PROSITE" id="PS50878"/>
    </source>
</evidence>
<dbReference type="PROSITE" id="PS01359">
    <property type="entry name" value="ZF_PHD_1"/>
    <property type="match status" value="1"/>
</dbReference>
<reference evidence="7 8" key="1">
    <citation type="submission" date="2020-02" db="EMBL/GenBank/DDBJ databases">
        <authorList>
            <person name="Ferguson B K."/>
        </authorList>
    </citation>
    <scope>NUCLEOTIDE SEQUENCE [LARGE SCALE GENOMIC DNA]</scope>
</reference>
<dbReference type="SUPFAM" id="SSF57903">
    <property type="entry name" value="FYVE/PHD zinc finger"/>
    <property type="match status" value="1"/>
</dbReference>
<dbReference type="AlphaFoldDB" id="A0A6H5FZB8"/>
<evidence type="ECO:0000313" key="8">
    <source>
        <dbReference type="Proteomes" id="UP000479000"/>
    </source>
</evidence>
<dbReference type="PROSITE" id="PS50878">
    <property type="entry name" value="RT_POL"/>
    <property type="match status" value="1"/>
</dbReference>
<dbReference type="Pfam" id="PF00078">
    <property type="entry name" value="RVT_1"/>
    <property type="match status" value="1"/>
</dbReference>
<dbReference type="CDD" id="cd01650">
    <property type="entry name" value="RT_nLTR_like"/>
    <property type="match status" value="1"/>
</dbReference>
<dbReference type="SMART" id="SM00249">
    <property type="entry name" value="PHD"/>
    <property type="match status" value="1"/>
</dbReference>
<keyword evidence="1" id="KW-0479">Metal-binding</keyword>
<evidence type="ECO:0000256" key="2">
    <source>
        <dbReference type="ARBA" id="ARBA00022771"/>
    </source>
</evidence>
<dbReference type="InterPro" id="IPR011011">
    <property type="entry name" value="Znf_FYVE_PHD"/>
</dbReference>
<evidence type="ECO:0008006" key="9">
    <source>
        <dbReference type="Google" id="ProtNLM"/>
    </source>
</evidence>
<proteinExistence type="predicted"/>
<evidence type="ECO:0000256" key="1">
    <source>
        <dbReference type="ARBA" id="ARBA00022723"/>
    </source>
</evidence>
<dbReference type="EMBL" id="CADCXU010002778">
    <property type="protein sequence ID" value="CAA9994890.1"/>
    <property type="molecule type" value="Genomic_DNA"/>
</dbReference>